<proteinExistence type="predicted"/>
<dbReference type="Gene3D" id="1.10.287.1060">
    <property type="entry name" value="ESAT-6-like"/>
    <property type="match status" value="1"/>
</dbReference>
<dbReference type="AlphaFoldDB" id="A0A3E0I9W5"/>
<dbReference type="OrthoDB" id="3695257at2"/>
<evidence type="ECO:0008006" key="3">
    <source>
        <dbReference type="Google" id="ProtNLM"/>
    </source>
</evidence>
<sequence length="104" mass="10670">MTGVKIDPDWIASYARTVSRSAGDLGTARDALRGAPLPADAFGRLGRTTGADTAYARAAQNLSDQLARAVDALTAAAEGLAKTADHYGSHDQDVAATLKRAGGK</sequence>
<evidence type="ECO:0000313" key="2">
    <source>
        <dbReference type="Proteomes" id="UP000256269"/>
    </source>
</evidence>
<dbReference type="InterPro" id="IPR036689">
    <property type="entry name" value="ESAT-6-like_sf"/>
</dbReference>
<dbReference type="SUPFAM" id="SSF140453">
    <property type="entry name" value="EsxAB dimer-like"/>
    <property type="match status" value="1"/>
</dbReference>
<keyword evidence="2" id="KW-1185">Reference proteome</keyword>
<comment type="caution">
    <text evidence="1">The sequence shown here is derived from an EMBL/GenBank/DDBJ whole genome shotgun (WGS) entry which is preliminary data.</text>
</comment>
<dbReference type="EMBL" id="QUNO01000001">
    <property type="protein sequence ID" value="REH55533.1"/>
    <property type="molecule type" value="Genomic_DNA"/>
</dbReference>
<dbReference type="RefSeq" id="WP_116172431.1">
    <property type="nucleotide sequence ID" value="NZ_CP144375.1"/>
</dbReference>
<reference evidence="1 2" key="1">
    <citation type="submission" date="2018-08" db="EMBL/GenBank/DDBJ databases">
        <title>Genomic Encyclopedia of Archaeal and Bacterial Type Strains, Phase II (KMG-II): from individual species to whole genera.</title>
        <authorList>
            <person name="Goeker M."/>
        </authorList>
    </citation>
    <scope>NUCLEOTIDE SEQUENCE [LARGE SCALE GENOMIC DNA]</scope>
    <source>
        <strain evidence="1 2">DSM 45791</strain>
    </source>
</reference>
<organism evidence="1 2">
    <name type="scientific">Kutzneria buriramensis</name>
    <dbReference type="NCBI Taxonomy" id="1045776"/>
    <lineage>
        <taxon>Bacteria</taxon>
        <taxon>Bacillati</taxon>
        <taxon>Actinomycetota</taxon>
        <taxon>Actinomycetes</taxon>
        <taxon>Pseudonocardiales</taxon>
        <taxon>Pseudonocardiaceae</taxon>
        <taxon>Kutzneria</taxon>
    </lineage>
</organism>
<accession>A0A3E0I9W5</accession>
<evidence type="ECO:0000313" key="1">
    <source>
        <dbReference type="EMBL" id="REH55533.1"/>
    </source>
</evidence>
<protein>
    <recommendedName>
        <fullName evidence="3">Excreted virulence factor EspC (Type VII ESX diderm)</fullName>
    </recommendedName>
</protein>
<gene>
    <name evidence="1" type="ORF">BCF44_101557</name>
</gene>
<name>A0A3E0I9W5_9PSEU</name>
<dbReference type="Proteomes" id="UP000256269">
    <property type="component" value="Unassembled WGS sequence"/>
</dbReference>